<reference evidence="3" key="2">
    <citation type="submission" date="2022-12" db="EMBL/GenBank/DDBJ databases">
        <title>Development of a Multilocus Sequence Typing Scheme for Bacteroides fragilis Based on Whole Genome Sequencing Data and Clinical Application.</title>
        <authorList>
            <person name="Nielsen F.D."/>
            <person name="Justesen U.S."/>
        </authorList>
    </citation>
    <scope>NUCLEOTIDE SEQUENCE</scope>
    <source>
        <strain evidence="3">BF_BC_VIB_DK_2012_57</strain>
    </source>
</reference>
<dbReference type="PANTHER" id="PTHR31793:SF27">
    <property type="entry name" value="NOVEL THIOESTERASE SUPERFAMILY DOMAIN AND SAPOSIN A-TYPE DOMAIN CONTAINING PROTEIN (0610012H03RIK)"/>
    <property type="match status" value="1"/>
</dbReference>
<name>A0A9Q4IUR8_BACFG</name>
<comment type="similarity">
    <text evidence="1">Belongs to the 4-hydroxybenzoyl-CoA thioesterase family.</text>
</comment>
<dbReference type="Proteomes" id="UP001058403">
    <property type="component" value="Chromosome"/>
</dbReference>
<evidence type="ECO:0000313" key="3">
    <source>
        <dbReference type="EMBL" id="MCZ2573579.1"/>
    </source>
</evidence>
<dbReference type="EMBL" id="CP103070">
    <property type="protein sequence ID" value="UVO92163.1"/>
    <property type="molecule type" value="Genomic_DNA"/>
</dbReference>
<gene>
    <name evidence="4" type="ORF">NXW39_00415</name>
    <name evidence="3" type="ORF">O1420_19610</name>
</gene>
<evidence type="ECO:0000256" key="2">
    <source>
        <dbReference type="ARBA" id="ARBA00022801"/>
    </source>
</evidence>
<proteinExistence type="inferred from homology"/>
<dbReference type="CDD" id="cd00586">
    <property type="entry name" value="4HBT"/>
    <property type="match status" value="1"/>
</dbReference>
<protein>
    <submittedName>
        <fullName evidence="4">Acyl-CoA thioesterase</fullName>
    </submittedName>
    <submittedName>
        <fullName evidence="3">Thioesterase family protein</fullName>
    </submittedName>
</protein>
<evidence type="ECO:0000313" key="5">
    <source>
        <dbReference type="Proteomes" id="UP001078742"/>
    </source>
</evidence>
<dbReference type="Gene3D" id="3.10.129.10">
    <property type="entry name" value="Hotdog Thioesterase"/>
    <property type="match status" value="1"/>
</dbReference>
<dbReference type="Pfam" id="PF13279">
    <property type="entry name" value="4HBT_2"/>
    <property type="match status" value="1"/>
</dbReference>
<dbReference type="EMBL" id="JAPUAV010000018">
    <property type="protein sequence ID" value="MCZ2573579.1"/>
    <property type="molecule type" value="Genomic_DNA"/>
</dbReference>
<dbReference type="AlphaFoldDB" id="A0A9Q4IUR8"/>
<dbReference type="SUPFAM" id="SSF54637">
    <property type="entry name" value="Thioesterase/thiol ester dehydrase-isomerase"/>
    <property type="match status" value="1"/>
</dbReference>
<dbReference type="InterPro" id="IPR029069">
    <property type="entry name" value="HotDog_dom_sf"/>
</dbReference>
<organism evidence="3 5">
    <name type="scientific">Bacteroides fragilis</name>
    <dbReference type="NCBI Taxonomy" id="817"/>
    <lineage>
        <taxon>Bacteria</taxon>
        <taxon>Pseudomonadati</taxon>
        <taxon>Bacteroidota</taxon>
        <taxon>Bacteroidia</taxon>
        <taxon>Bacteroidales</taxon>
        <taxon>Bacteroidaceae</taxon>
        <taxon>Bacteroides</taxon>
    </lineage>
</organism>
<dbReference type="InterPro" id="IPR050563">
    <property type="entry name" value="4-hydroxybenzoyl-CoA_TE"/>
</dbReference>
<evidence type="ECO:0000313" key="4">
    <source>
        <dbReference type="EMBL" id="UVO92163.1"/>
    </source>
</evidence>
<dbReference type="GO" id="GO:0047617">
    <property type="term" value="F:fatty acyl-CoA hydrolase activity"/>
    <property type="evidence" value="ECO:0007669"/>
    <property type="project" value="TreeGrafter"/>
</dbReference>
<sequence length="152" mass="17774">MTKVKRKQMEEIEFHHSLPIQLRFNDVDKFGHVNNTVYFSFYDLGKTEYFASVCPGVDWEKDGIVVVHIEADFLAQIFSSDHIAVQTAVCEIGTKSFHLLQRVIDTETMEVKCICRSVMVTFDLERHESKPLTEEWIEAICRFEGRDLRKKK</sequence>
<accession>A0A9Q4IUR8</accession>
<keyword evidence="2" id="KW-0378">Hydrolase</keyword>
<evidence type="ECO:0000256" key="1">
    <source>
        <dbReference type="ARBA" id="ARBA00005953"/>
    </source>
</evidence>
<reference evidence="4" key="1">
    <citation type="submission" date="2022-08" db="EMBL/GenBank/DDBJ databases">
        <title>Genome Sequencing of Bacteroides fragilis Group Isolates with Nanopore Technology.</title>
        <authorList>
            <person name="Tisza M.J."/>
            <person name="Smith D."/>
            <person name="Dekker J.P."/>
        </authorList>
    </citation>
    <scope>NUCLEOTIDE SEQUENCE</scope>
    <source>
        <strain evidence="4">BFG-49</strain>
    </source>
</reference>
<dbReference type="Proteomes" id="UP001078742">
    <property type="component" value="Unassembled WGS sequence"/>
</dbReference>
<dbReference type="PANTHER" id="PTHR31793">
    <property type="entry name" value="4-HYDROXYBENZOYL-COA THIOESTERASE FAMILY MEMBER"/>
    <property type="match status" value="1"/>
</dbReference>